<gene>
    <name evidence="7" type="ORF">J4051_09375</name>
</gene>
<dbReference type="PANTHER" id="PTHR34983:SF1">
    <property type="entry name" value="ARABINOGALACTAN ENDO-BETA-1,4-GALACTANASE A"/>
    <property type="match status" value="1"/>
</dbReference>
<keyword evidence="8" id="KW-1185">Reference proteome</keyword>
<dbReference type="Pfam" id="PF07745">
    <property type="entry name" value="Glyco_hydro_53"/>
    <property type="match status" value="1"/>
</dbReference>
<proteinExistence type="inferred from homology"/>
<dbReference type="PANTHER" id="PTHR34983">
    <property type="entry name" value="ARABINOGALACTAN ENDO-BETA-1,4-GALACTANASE A"/>
    <property type="match status" value="1"/>
</dbReference>
<evidence type="ECO:0000256" key="4">
    <source>
        <dbReference type="ARBA" id="ARBA00022801"/>
    </source>
</evidence>
<accession>A0ABS3SS03</accession>
<dbReference type="InterPro" id="IPR017853">
    <property type="entry name" value="GH"/>
</dbReference>
<evidence type="ECO:0000256" key="5">
    <source>
        <dbReference type="ARBA" id="ARBA00023295"/>
    </source>
</evidence>
<evidence type="ECO:0000256" key="2">
    <source>
        <dbReference type="ARBA" id="ARBA00010687"/>
    </source>
</evidence>
<comment type="catalytic activity">
    <reaction evidence="1 6">
        <text>The enzyme specifically hydrolyzes (1-&gt;4)-beta-D-galactosidic linkages in type I arabinogalactans.</text>
        <dbReference type="EC" id="3.2.1.89"/>
    </reaction>
</comment>
<dbReference type="InterPro" id="IPR011683">
    <property type="entry name" value="Glyco_hydro_53"/>
</dbReference>
<dbReference type="Proteomes" id="UP000681315">
    <property type="component" value="Unassembled WGS sequence"/>
</dbReference>
<dbReference type="RefSeq" id="WP_208233609.1">
    <property type="nucleotide sequence ID" value="NZ_JAGEVG010000009.1"/>
</dbReference>
<name>A0ABS3SS03_9FLAO</name>
<dbReference type="EMBL" id="JAGEVG010000009">
    <property type="protein sequence ID" value="MBO3098478.1"/>
    <property type="molecule type" value="Genomic_DNA"/>
</dbReference>
<organism evidence="7 8">
    <name type="scientific">Gelidibacter pelagius</name>
    <dbReference type="NCBI Taxonomy" id="2819985"/>
    <lineage>
        <taxon>Bacteria</taxon>
        <taxon>Pseudomonadati</taxon>
        <taxon>Bacteroidota</taxon>
        <taxon>Flavobacteriia</taxon>
        <taxon>Flavobacteriales</taxon>
        <taxon>Flavobacteriaceae</taxon>
        <taxon>Gelidibacter</taxon>
    </lineage>
</organism>
<keyword evidence="5 6" id="KW-0326">Glycosidase</keyword>
<sequence>MDFDQIKIAVYEYTKNVVLELKIQNTLPKVIQIDNETDSGFLWNYGKVWDEHNDNWPNYAALVKQAIKGIKEVDRSNSIQIMLHHSNVESAIYFFEELNPYHNEFDIIGLSYLPTISNLKTWI</sequence>
<dbReference type="Gene3D" id="3.20.20.80">
    <property type="entry name" value="Glycosidases"/>
    <property type="match status" value="1"/>
</dbReference>
<evidence type="ECO:0000256" key="6">
    <source>
        <dbReference type="RuleBase" id="RU361192"/>
    </source>
</evidence>
<comment type="caution">
    <text evidence="7">The sequence shown here is derived from an EMBL/GenBank/DDBJ whole genome shotgun (WGS) entry which is preliminary data.</text>
</comment>
<dbReference type="EC" id="3.2.1.89" evidence="3 6"/>
<dbReference type="SUPFAM" id="SSF51445">
    <property type="entry name" value="(Trans)glycosidases"/>
    <property type="match status" value="1"/>
</dbReference>
<keyword evidence="4 6" id="KW-0378">Hydrolase</keyword>
<evidence type="ECO:0000313" key="7">
    <source>
        <dbReference type="EMBL" id="MBO3098478.1"/>
    </source>
</evidence>
<evidence type="ECO:0000256" key="3">
    <source>
        <dbReference type="ARBA" id="ARBA00012556"/>
    </source>
</evidence>
<comment type="similarity">
    <text evidence="2 6">Belongs to the glycosyl hydrolase 53 family.</text>
</comment>
<evidence type="ECO:0000313" key="8">
    <source>
        <dbReference type="Proteomes" id="UP000681315"/>
    </source>
</evidence>
<evidence type="ECO:0000256" key="1">
    <source>
        <dbReference type="ARBA" id="ARBA00001695"/>
    </source>
</evidence>
<protein>
    <recommendedName>
        <fullName evidence="3 6">Arabinogalactan endo-beta-1,4-galactanase</fullName>
        <ecNumber evidence="3 6">3.2.1.89</ecNumber>
    </recommendedName>
</protein>
<dbReference type="GO" id="GO:0016787">
    <property type="term" value="F:hydrolase activity"/>
    <property type="evidence" value="ECO:0007669"/>
    <property type="project" value="UniProtKB-KW"/>
</dbReference>
<reference evidence="7 8" key="1">
    <citation type="submission" date="2021-03" db="EMBL/GenBank/DDBJ databases">
        <title>Gelidibacter sp. nov., isolated from costal sediment.</title>
        <authorList>
            <person name="Lun K.-Y."/>
        </authorList>
    </citation>
    <scope>NUCLEOTIDE SEQUENCE [LARGE SCALE GENOMIC DNA]</scope>
    <source>
        <strain evidence="7 8">DF109</strain>
    </source>
</reference>